<dbReference type="InterPro" id="IPR036291">
    <property type="entry name" value="NAD(P)-bd_dom_sf"/>
</dbReference>
<dbReference type="InterPro" id="IPR005913">
    <property type="entry name" value="dTDP_dehydrorham_reduct"/>
</dbReference>
<dbReference type="SUPFAM" id="SSF51735">
    <property type="entry name" value="NAD(P)-binding Rossmann-fold domains"/>
    <property type="match status" value="1"/>
</dbReference>
<dbReference type="AlphaFoldDB" id="A0A7W1XBT7"/>
<dbReference type="Proteomes" id="UP000530514">
    <property type="component" value="Unassembled WGS sequence"/>
</dbReference>
<dbReference type="EC" id="1.1.1.133" evidence="2"/>
<dbReference type="Pfam" id="PF04321">
    <property type="entry name" value="RmlD_sub_bind"/>
    <property type="match status" value="1"/>
</dbReference>
<evidence type="ECO:0000256" key="2">
    <source>
        <dbReference type="RuleBase" id="RU364082"/>
    </source>
</evidence>
<name>A0A7W1XBT7_9BACL</name>
<dbReference type="Gene3D" id="3.90.25.10">
    <property type="entry name" value="UDP-galactose 4-epimerase, domain 1"/>
    <property type="match status" value="1"/>
</dbReference>
<keyword evidence="5" id="KW-1185">Reference proteome</keyword>
<protein>
    <recommendedName>
        <fullName evidence="2">dTDP-4-dehydrorhamnose reductase</fullName>
        <ecNumber evidence="2">1.1.1.133</ecNumber>
    </recommendedName>
</protein>
<evidence type="ECO:0000313" key="5">
    <source>
        <dbReference type="Proteomes" id="UP000530514"/>
    </source>
</evidence>
<keyword evidence="2" id="KW-0521">NADP</keyword>
<dbReference type="NCBIfam" id="TIGR01214">
    <property type="entry name" value="rmlD"/>
    <property type="match status" value="1"/>
</dbReference>
<dbReference type="RefSeq" id="WP_033099902.1">
    <property type="nucleotide sequence ID" value="NZ_JACEIP010000021.1"/>
</dbReference>
<reference evidence="4 5" key="1">
    <citation type="submission" date="2020-07" db="EMBL/GenBank/DDBJ databases">
        <authorList>
            <person name="Feng H."/>
        </authorList>
    </citation>
    <scope>NUCLEOTIDE SEQUENCE [LARGE SCALE GENOMIC DNA]</scope>
    <source>
        <strain evidence="5">s-11</strain>
    </source>
</reference>
<comment type="pathway">
    <text evidence="2">Carbohydrate biosynthesis; dTDP-L-rhamnose biosynthesis.</text>
</comment>
<evidence type="ECO:0000313" key="4">
    <source>
        <dbReference type="EMBL" id="MBA4543767.1"/>
    </source>
</evidence>
<evidence type="ECO:0000256" key="1">
    <source>
        <dbReference type="ARBA" id="ARBA00010944"/>
    </source>
</evidence>
<comment type="caution">
    <text evidence="4">The sequence shown here is derived from an EMBL/GenBank/DDBJ whole genome shotgun (WGS) entry which is preliminary data.</text>
</comment>
<organism evidence="4 5">
    <name type="scientific">Thermoactinomyces daqus</name>
    <dbReference type="NCBI Taxonomy" id="1329516"/>
    <lineage>
        <taxon>Bacteria</taxon>
        <taxon>Bacillati</taxon>
        <taxon>Bacillota</taxon>
        <taxon>Bacilli</taxon>
        <taxon>Bacillales</taxon>
        <taxon>Thermoactinomycetaceae</taxon>
        <taxon>Thermoactinomyces</taxon>
    </lineage>
</organism>
<proteinExistence type="inferred from homology"/>
<feature type="domain" description="RmlD-like substrate binding" evidence="3">
    <location>
        <begin position="1"/>
        <end position="280"/>
    </location>
</feature>
<dbReference type="PANTHER" id="PTHR10491:SF4">
    <property type="entry name" value="METHIONINE ADENOSYLTRANSFERASE 2 SUBUNIT BETA"/>
    <property type="match status" value="1"/>
</dbReference>
<dbReference type="EMBL" id="JACEIP010000021">
    <property type="protein sequence ID" value="MBA4543767.1"/>
    <property type="molecule type" value="Genomic_DNA"/>
</dbReference>
<sequence length="285" mass="32295">MKAVVTGAGGQLGQEVIRCLENDSRIHVAGFTRQEWDVTEPDQTERLLNREMPDVIIHCAAYTRVDESEIHPDVAYAINGEATRNLAAECGRRGIRLIYISTDYVFDGNREEGYTESDLPNPLNHYGKSKRLGEKWTMEYCPDHLILRTSWLYGIGGANFPLAIIQKAEAKQSLAVVCDQVGSPTYAGHLAERIKQFLFSSARGIFHVANRGQCSWFDFAVEICRLGGYDVKIEPISSEQLARKAIRPACSVLRSEKMEKWGMLPMPHWKEGLAQFFEEWRELKP</sequence>
<dbReference type="PANTHER" id="PTHR10491">
    <property type="entry name" value="DTDP-4-DEHYDRORHAMNOSE REDUCTASE"/>
    <property type="match status" value="1"/>
</dbReference>
<dbReference type="Gene3D" id="3.40.50.720">
    <property type="entry name" value="NAD(P)-binding Rossmann-like Domain"/>
    <property type="match status" value="1"/>
</dbReference>
<comment type="function">
    <text evidence="2">Catalyzes the reduction of dTDP-6-deoxy-L-lyxo-4-hexulose to yield dTDP-L-rhamnose.</text>
</comment>
<keyword evidence="2 4" id="KW-0560">Oxidoreductase</keyword>
<dbReference type="GO" id="GO:0019305">
    <property type="term" value="P:dTDP-rhamnose biosynthetic process"/>
    <property type="evidence" value="ECO:0007669"/>
    <property type="project" value="UniProtKB-UniPathway"/>
</dbReference>
<dbReference type="InterPro" id="IPR029903">
    <property type="entry name" value="RmlD-like-bd"/>
</dbReference>
<dbReference type="CDD" id="cd05254">
    <property type="entry name" value="dTDP_HR_like_SDR_e"/>
    <property type="match status" value="1"/>
</dbReference>
<dbReference type="UniPathway" id="UPA00124"/>
<dbReference type="OrthoDB" id="9803892at2"/>
<dbReference type="GO" id="GO:0005829">
    <property type="term" value="C:cytosol"/>
    <property type="evidence" value="ECO:0007669"/>
    <property type="project" value="TreeGrafter"/>
</dbReference>
<comment type="similarity">
    <text evidence="1 2">Belongs to the dTDP-4-dehydrorhamnose reductase family.</text>
</comment>
<evidence type="ECO:0000259" key="3">
    <source>
        <dbReference type="Pfam" id="PF04321"/>
    </source>
</evidence>
<gene>
    <name evidence="4" type="primary">rfbD</name>
    <name evidence="4" type="ORF">H1164_12790</name>
</gene>
<dbReference type="GO" id="GO:0008831">
    <property type="term" value="F:dTDP-4-dehydrorhamnose reductase activity"/>
    <property type="evidence" value="ECO:0007669"/>
    <property type="project" value="UniProtKB-EC"/>
</dbReference>
<accession>A0A7W1XBT7</accession>